<dbReference type="OrthoDB" id="5653274at2"/>
<dbReference type="PATRIC" id="fig|455.5.peg.591"/>
<accession>A0A0W0UU22</accession>
<feature type="region of interest" description="Disordered" evidence="1">
    <location>
        <begin position="360"/>
        <end position="404"/>
    </location>
</feature>
<evidence type="ECO:0000313" key="2">
    <source>
        <dbReference type="EMBL" id="KTD11364.1"/>
    </source>
</evidence>
<dbReference type="STRING" id="455.Ljam_0558"/>
<dbReference type="Proteomes" id="UP000093336">
    <property type="component" value="Unassembled WGS sequence"/>
</dbReference>
<feature type="compositionally biased region" description="Polar residues" evidence="1">
    <location>
        <begin position="388"/>
        <end position="404"/>
    </location>
</feature>
<evidence type="ECO:0000313" key="4">
    <source>
        <dbReference type="Proteomes" id="UP000054715"/>
    </source>
</evidence>
<evidence type="ECO:0000313" key="5">
    <source>
        <dbReference type="Proteomes" id="UP000093336"/>
    </source>
</evidence>
<dbReference type="EMBL" id="LNYG01000008">
    <property type="protein sequence ID" value="KTD11364.1"/>
    <property type="molecule type" value="Genomic_DNA"/>
</dbReference>
<reference evidence="3 5" key="2">
    <citation type="submission" date="2016-05" db="EMBL/GenBank/DDBJ databases">
        <authorList>
            <person name="Prochazka B."/>
            <person name="Indra A."/>
            <person name="Hasenberger P."/>
            <person name="Blaschitz M."/>
            <person name="Wagner L."/>
            <person name="Wewalka G."/>
            <person name="Sorschag S."/>
            <person name="Schmid D."/>
            <person name="Ruppitsch W."/>
        </authorList>
    </citation>
    <scope>NUCLEOTIDE SEQUENCE [LARGE SCALE GENOMIC DNA]</scope>
    <source>
        <strain evidence="3 5">974010_12</strain>
    </source>
</reference>
<protein>
    <submittedName>
        <fullName evidence="2">Uncharacterized protein</fullName>
    </submittedName>
</protein>
<proteinExistence type="predicted"/>
<evidence type="ECO:0000256" key="1">
    <source>
        <dbReference type="SAM" id="MobiDB-lite"/>
    </source>
</evidence>
<dbReference type="Proteomes" id="UP000054715">
    <property type="component" value="Unassembled WGS sequence"/>
</dbReference>
<sequence length="404" mass="45733">MKTDGSTDFFVSQILADYEENNPQETPCIHATTEYSNSELLERLHHSKLFASGLHDVRCTELKKMSLKMNSAQSVSSVYYPFCGADVTHVFLLFPSCTSVVGFGRDEFGDIGNLNYYSNTNDFSAVPLGYTSGFDSHKYHEVQGKKYPDGKYKVCPDILLRITQILGGKILSVATKQVGDSETDIVHEIKFLWNDIERSFIYAQYEVCCNYQLPEESSSVRDFLLSQNPDALLLKAIPDVLLAYPDGLAMAKALVRHESQLVLSDTRTYNWNKTFYQREQPQPVFSDSAELKSIPLFFSFGYGRMLFIGNGAQLKKVQPKKTNHLTEFPVQKMLPIENNMIEKQENAKSELNINIESSLPKSVPNAHKKNDHSSSFSPLKFLRKKLNKQSNPDASAKQINYNPQ</sequence>
<name>A0A0W0UU22_9GAMM</name>
<reference evidence="2 4" key="1">
    <citation type="submission" date="2015-11" db="EMBL/GenBank/DDBJ databases">
        <title>Genomic analysis of 38 Legionella species identifies large and diverse effector repertoires.</title>
        <authorList>
            <person name="Burstein D."/>
            <person name="Amaro F."/>
            <person name="Zusman T."/>
            <person name="Lifshitz Z."/>
            <person name="Cohen O."/>
            <person name="Gilbert J.A."/>
            <person name="Pupko T."/>
            <person name="Shuman H.A."/>
            <person name="Segal G."/>
        </authorList>
    </citation>
    <scope>NUCLEOTIDE SEQUENCE [LARGE SCALE GENOMIC DNA]</scope>
    <source>
        <strain evidence="2 4">JA-26-G1-E2</strain>
    </source>
</reference>
<dbReference type="RefSeq" id="WP_058448611.1">
    <property type="nucleotide sequence ID" value="NZ_CAAAJF010000004.1"/>
</dbReference>
<dbReference type="EMBL" id="LYOZ01000006">
    <property type="protein sequence ID" value="OCH98777.1"/>
    <property type="molecule type" value="Genomic_DNA"/>
</dbReference>
<gene>
    <name evidence="3" type="ORF">A8135_10775</name>
    <name evidence="2" type="ORF">Ljam_0558</name>
</gene>
<keyword evidence="5" id="KW-1185">Reference proteome</keyword>
<dbReference type="AlphaFoldDB" id="A0A0W0UU22"/>
<evidence type="ECO:0000313" key="3">
    <source>
        <dbReference type="EMBL" id="OCH98777.1"/>
    </source>
</evidence>
<organism evidence="2 4">
    <name type="scientific">Legionella jamestowniensis</name>
    <dbReference type="NCBI Taxonomy" id="455"/>
    <lineage>
        <taxon>Bacteria</taxon>
        <taxon>Pseudomonadati</taxon>
        <taxon>Pseudomonadota</taxon>
        <taxon>Gammaproteobacteria</taxon>
        <taxon>Legionellales</taxon>
        <taxon>Legionellaceae</taxon>
        <taxon>Legionella</taxon>
    </lineage>
</organism>
<comment type="caution">
    <text evidence="2">The sequence shown here is derived from an EMBL/GenBank/DDBJ whole genome shotgun (WGS) entry which is preliminary data.</text>
</comment>